<reference evidence="1" key="1">
    <citation type="submission" date="2019-08" db="EMBL/GenBank/DDBJ databases">
        <authorList>
            <person name="Kucharzyk K."/>
            <person name="Murdoch R.W."/>
            <person name="Higgins S."/>
            <person name="Loffler F."/>
        </authorList>
    </citation>
    <scope>NUCLEOTIDE SEQUENCE</scope>
</reference>
<dbReference type="AlphaFoldDB" id="A0A645B0K9"/>
<proteinExistence type="predicted"/>
<organism evidence="1">
    <name type="scientific">bioreactor metagenome</name>
    <dbReference type="NCBI Taxonomy" id="1076179"/>
    <lineage>
        <taxon>unclassified sequences</taxon>
        <taxon>metagenomes</taxon>
        <taxon>ecological metagenomes</taxon>
    </lineage>
</organism>
<gene>
    <name evidence="1" type="ORF">SDC9_102088</name>
</gene>
<name>A0A645B0K9_9ZZZZ</name>
<accession>A0A645B0K9</accession>
<protein>
    <submittedName>
        <fullName evidence="1">Uncharacterized protein</fullName>
    </submittedName>
</protein>
<comment type="caution">
    <text evidence="1">The sequence shown here is derived from an EMBL/GenBank/DDBJ whole genome shotgun (WGS) entry which is preliminary data.</text>
</comment>
<sequence>MVQHPPAKSDHVSPHVDDGEHQTISELVVKTAAFVLHCKARAQKLRLGVALMGHSGDKRVPPVGRRAKAEADRRGLPDLPPVQIVPHGAALRVLKLLIVKPGRVAVQIQKAAPLLLRLPVPRLLRNLQPGAPGEKPHRVRKGEAFLLHDKVDDAAAPLAAEAVINLLVRGDGEGAGLLAVKRAEAKVVRASSRKLDIAAHHIHNVAAGRQLVQKILRKRQRNIPPSR</sequence>
<evidence type="ECO:0000313" key="1">
    <source>
        <dbReference type="EMBL" id="MPM55294.1"/>
    </source>
</evidence>
<dbReference type="EMBL" id="VSSQ01015207">
    <property type="protein sequence ID" value="MPM55294.1"/>
    <property type="molecule type" value="Genomic_DNA"/>
</dbReference>